<dbReference type="Proteomes" id="UP001283341">
    <property type="component" value="Unassembled WGS sequence"/>
</dbReference>
<accession>A0AAE0ICB0</accession>
<gene>
    <name evidence="1" type="ORF">B0H66DRAFT_206646</name>
</gene>
<dbReference type="EMBL" id="JAUEDM010000003">
    <property type="protein sequence ID" value="KAK3322513.1"/>
    <property type="molecule type" value="Genomic_DNA"/>
</dbReference>
<keyword evidence="2" id="KW-1185">Reference proteome</keyword>
<evidence type="ECO:0000313" key="2">
    <source>
        <dbReference type="Proteomes" id="UP001283341"/>
    </source>
</evidence>
<comment type="caution">
    <text evidence="1">The sequence shown here is derived from an EMBL/GenBank/DDBJ whole genome shotgun (WGS) entry which is preliminary data.</text>
</comment>
<organism evidence="1 2">
    <name type="scientific">Apodospora peruviana</name>
    <dbReference type="NCBI Taxonomy" id="516989"/>
    <lineage>
        <taxon>Eukaryota</taxon>
        <taxon>Fungi</taxon>
        <taxon>Dikarya</taxon>
        <taxon>Ascomycota</taxon>
        <taxon>Pezizomycotina</taxon>
        <taxon>Sordariomycetes</taxon>
        <taxon>Sordariomycetidae</taxon>
        <taxon>Sordariales</taxon>
        <taxon>Lasiosphaeriaceae</taxon>
        <taxon>Apodospora</taxon>
    </lineage>
</organism>
<reference evidence="1" key="1">
    <citation type="journal article" date="2023" name="Mol. Phylogenet. Evol.">
        <title>Genome-scale phylogeny and comparative genomics of the fungal order Sordariales.</title>
        <authorList>
            <person name="Hensen N."/>
            <person name="Bonometti L."/>
            <person name="Westerberg I."/>
            <person name="Brannstrom I.O."/>
            <person name="Guillou S."/>
            <person name="Cros-Aarteil S."/>
            <person name="Calhoun S."/>
            <person name="Haridas S."/>
            <person name="Kuo A."/>
            <person name="Mondo S."/>
            <person name="Pangilinan J."/>
            <person name="Riley R."/>
            <person name="LaButti K."/>
            <person name="Andreopoulos B."/>
            <person name="Lipzen A."/>
            <person name="Chen C."/>
            <person name="Yan M."/>
            <person name="Daum C."/>
            <person name="Ng V."/>
            <person name="Clum A."/>
            <person name="Steindorff A."/>
            <person name="Ohm R.A."/>
            <person name="Martin F."/>
            <person name="Silar P."/>
            <person name="Natvig D.O."/>
            <person name="Lalanne C."/>
            <person name="Gautier V."/>
            <person name="Ament-Velasquez S.L."/>
            <person name="Kruys A."/>
            <person name="Hutchinson M.I."/>
            <person name="Powell A.J."/>
            <person name="Barry K."/>
            <person name="Miller A.N."/>
            <person name="Grigoriev I.V."/>
            <person name="Debuchy R."/>
            <person name="Gladieux P."/>
            <person name="Hiltunen Thoren M."/>
            <person name="Johannesson H."/>
        </authorList>
    </citation>
    <scope>NUCLEOTIDE SEQUENCE</scope>
    <source>
        <strain evidence="1">CBS 118394</strain>
    </source>
</reference>
<reference evidence="1" key="2">
    <citation type="submission" date="2023-06" db="EMBL/GenBank/DDBJ databases">
        <authorList>
            <consortium name="Lawrence Berkeley National Laboratory"/>
            <person name="Haridas S."/>
            <person name="Hensen N."/>
            <person name="Bonometti L."/>
            <person name="Westerberg I."/>
            <person name="Brannstrom I.O."/>
            <person name="Guillou S."/>
            <person name="Cros-Aarteil S."/>
            <person name="Calhoun S."/>
            <person name="Kuo A."/>
            <person name="Mondo S."/>
            <person name="Pangilinan J."/>
            <person name="Riley R."/>
            <person name="Labutti K."/>
            <person name="Andreopoulos B."/>
            <person name="Lipzen A."/>
            <person name="Chen C."/>
            <person name="Yanf M."/>
            <person name="Daum C."/>
            <person name="Ng V."/>
            <person name="Clum A."/>
            <person name="Steindorff A."/>
            <person name="Ohm R."/>
            <person name="Martin F."/>
            <person name="Silar P."/>
            <person name="Natvig D."/>
            <person name="Lalanne C."/>
            <person name="Gautier V."/>
            <person name="Ament-Velasquez S.L."/>
            <person name="Kruys A."/>
            <person name="Hutchinson M.I."/>
            <person name="Powell A.J."/>
            <person name="Barry K."/>
            <person name="Miller A.N."/>
            <person name="Grigoriev I.V."/>
            <person name="Debuchy R."/>
            <person name="Gladieux P."/>
            <person name="Thoren M.H."/>
            <person name="Johannesson H."/>
        </authorList>
    </citation>
    <scope>NUCLEOTIDE SEQUENCE</scope>
    <source>
        <strain evidence="1">CBS 118394</strain>
    </source>
</reference>
<dbReference type="AlphaFoldDB" id="A0AAE0ICB0"/>
<proteinExistence type="predicted"/>
<protein>
    <submittedName>
        <fullName evidence="1">Uncharacterized protein</fullName>
    </submittedName>
</protein>
<evidence type="ECO:0000313" key="1">
    <source>
        <dbReference type="EMBL" id="KAK3322513.1"/>
    </source>
</evidence>
<sequence>MWRLMVVMSAGWRVHRSLSWKVDGAADLPYVGGQCSGSRVPLPRRKFLFDVGKALCKYWALELINKTGLGVQASLCLNRDLGPHLLIQISAMLERSLHVPSPVPHAAGAVLFGQHSNVLQSLNVWVLQESVDVLDSLCFTFECYLGTLHLGSSNLSFPSSAQTRMQNTNIVCSAVARHDISPPSTTEFAQLSFEPVAVKMQFIALDKGHAT</sequence>
<name>A0AAE0ICB0_9PEZI</name>